<evidence type="ECO:0000313" key="2">
    <source>
        <dbReference type="EMBL" id="CAL4887189.1"/>
    </source>
</evidence>
<dbReference type="Gene3D" id="3.40.30.10">
    <property type="entry name" value="Glutaredoxin"/>
    <property type="match status" value="1"/>
</dbReference>
<name>A0ABC8VBB8_9POAL</name>
<sequence>MAAYQVEHLHSVQAVDDAINREGDSGSGRLVVVRFGRGGHADCARLDAALAAAGEQVADVAALYAVDTGDVTGYNDMYELHGLPCTVMFFYRYRHVDVRGERGRDAVDWAAYTGHGFAALFRAVHRKANKAGRWRTLFIVD</sequence>
<keyword evidence="3" id="KW-1185">Reference proteome</keyword>
<evidence type="ECO:0000256" key="1">
    <source>
        <dbReference type="ARBA" id="ARBA00008241"/>
    </source>
</evidence>
<dbReference type="Proteomes" id="UP001497457">
    <property type="component" value="Chromosome 1b"/>
</dbReference>
<protein>
    <submittedName>
        <fullName evidence="2">Uncharacterized protein</fullName>
    </submittedName>
</protein>
<dbReference type="PANTHER" id="PTHR12052">
    <property type="entry name" value="THIOREDOXIN-LIKE PROTEN 4A, 4B"/>
    <property type="match status" value="1"/>
</dbReference>
<dbReference type="Pfam" id="PF02966">
    <property type="entry name" value="DIM1"/>
    <property type="match status" value="1"/>
</dbReference>
<organism evidence="2 3">
    <name type="scientific">Urochloa decumbens</name>
    <dbReference type="NCBI Taxonomy" id="240449"/>
    <lineage>
        <taxon>Eukaryota</taxon>
        <taxon>Viridiplantae</taxon>
        <taxon>Streptophyta</taxon>
        <taxon>Embryophyta</taxon>
        <taxon>Tracheophyta</taxon>
        <taxon>Spermatophyta</taxon>
        <taxon>Magnoliopsida</taxon>
        <taxon>Liliopsida</taxon>
        <taxon>Poales</taxon>
        <taxon>Poaceae</taxon>
        <taxon>PACMAD clade</taxon>
        <taxon>Panicoideae</taxon>
        <taxon>Panicodae</taxon>
        <taxon>Paniceae</taxon>
        <taxon>Melinidinae</taxon>
        <taxon>Urochloa</taxon>
    </lineage>
</organism>
<dbReference type="EMBL" id="OZ075111">
    <property type="protein sequence ID" value="CAL4887189.1"/>
    <property type="molecule type" value="Genomic_DNA"/>
</dbReference>
<dbReference type="InterPro" id="IPR036249">
    <property type="entry name" value="Thioredoxin-like_sf"/>
</dbReference>
<accession>A0ABC8VBB8</accession>
<dbReference type="SUPFAM" id="SSF52833">
    <property type="entry name" value="Thioredoxin-like"/>
    <property type="match status" value="1"/>
</dbReference>
<reference evidence="2" key="1">
    <citation type="submission" date="2024-10" db="EMBL/GenBank/DDBJ databases">
        <authorList>
            <person name="Ryan C."/>
        </authorList>
    </citation>
    <scope>NUCLEOTIDE SEQUENCE [LARGE SCALE GENOMIC DNA]</scope>
</reference>
<dbReference type="PANTHER" id="PTHR12052:SF10">
    <property type="entry name" value="THIOREDOXIN DOMAIN-CONTAINING PROTEIN"/>
    <property type="match status" value="1"/>
</dbReference>
<evidence type="ECO:0000313" key="3">
    <source>
        <dbReference type="Proteomes" id="UP001497457"/>
    </source>
</evidence>
<gene>
    <name evidence="2" type="ORF">URODEC1_LOCUS1592</name>
</gene>
<dbReference type="SMART" id="SM01410">
    <property type="entry name" value="DIM1"/>
    <property type="match status" value="1"/>
</dbReference>
<dbReference type="InterPro" id="IPR004123">
    <property type="entry name" value="Dim1"/>
</dbReference>
<dbReference type="AlphaFoldDB" id="A0ABC8VBB8"/>
<comment type="similarity">
    <text evidence="1">Belongs to the DIM1 family.</text>
</comment>
<proteinExistence type="inferred from homology"/>